<dbReference type="SUPFAM" id="SSF161098">
    <property type="entry name" value="MetI-like"/>
    <property type="match status" value="1"/>
</dbReference>
<keyword evidence="6 7" id="KW-0472">Membrane</keyword>
<name>A0A369AME6_9FIRM</name>
<evidence type="ECO:0000259" key="8">
    <source>
        <dbReference type="PROSITE" id="PS50928"/>
    </source>
</evidence>
<comment type="similarity">
    <text evidence="7">Belongs to the binding-protein-dependent transport system permease family.</text>
</comment>
<dbReference type="GO" id="GO:0005886">
    <property type="term" value="C:plasma membrane"/>
    <property type="evidence" value="ECO:0007669"/>
    <property type="project" value="UniProtKB-SubCell"/>
</dbReference>
<feature type="domain" description="ABC transmembrane type-1" evidence="8">
    <location>
        <begin position="72"/>
        <end position="285"/>
    </location>
</feature>
<keyword evidence="3" id="KW-1003">Cell membrane</keyword>
<keyword evidence="5 7" id="KW-1133">Transmembrane helix</keyword>
<feature type="transmembrane region" description="Helical" evidence="7">
    <location>
        <begin position="158"/>
        <end position="181"/>
    </location>
</feature>
<dbReference type="PANTHER" id="PTHR30193:SF37">
    <property type="entry name" value="INNER MEMBRANE ABC TRANSPORTER PERMEASE PROTEIN YCJO"/>
    <property type="match status" value="1"/>
</dbReference>
<evidence type="ECO:0000256" key="2">
    <source>
        <dbReference type="ARBA" id="ARBA00022448"/>
    </source>
</evidence>
<evidence type="ECO:0000256" key="4">
    <source>
        <dbReference type="ARBA" id="ARBA00022692"/>
    </source>
</evidence>
<feature type="transmembrane region" description="Helical" evidence="7">
    <location>
        <begin position="12"/>
        <end position="36"/>
    </location>
</feature>
<feature type="transmembrane region" description="Helical" evidence="7">
    <location>
        <begin position="217"/>
        <end position="238"/>
    </location>
</feature>
<comment type="subcellular location">
    <subcellularLocation>
        <location evidence="1 7">Cell membrane</location>
        <topology evidence="1 7">Multi-pass membrane protein</topology>
    </subcellularLocation>
</comment>
<sequence length="295" mass="33099">MQSQNGMLKFKKVLPGYLFLLPAMLFFLAFVLYPIFDAVILSMYKYNGVTKTFTGISNYVTLIKDDVFRRSLSNTVLMVLINVPVTLVVSLIISLIVFNKNEFIRSFTRAAFYLPAVSSIVTISIVWKWIYNPMFGILNYIVGIFGIEPVNWLGDKNFALLSLSAVLFTLSVGQPIILYIAALGNIPSTYIEAADIDGASAWVRITRIIWPLIKPTSLYIIVITTINSFQTFAIVQLLTSGGPSYRTSTIVFQLYQSAFWNDEYGLASAMGMILSLIVVIISVVQYKFLSNDVEY</sequence>
<gene>
    <name evidence="9" type="ORF">DFR58_13623</name>
</gene>
<evidence type="ECO:0000256" key="6">
    <source>
        <dbReference type="ARBA" id="ARBA00023136"/>
    </source>
</evidence>
<dbReference type="CDD" id="cd06261">
    <property type="entry name" value="TM_PBP2"/>
    <property type="match status" value="1"/>
</dbReference>
<evidence type="ECO:0000313" key="10">
    <source>
        <dbReference type="Proteomes" id="UP000253034"/>
    </source>
</evidence>
<dbReference type="OrthoDB" id="9779462at2"/>
<reference evidence="9 10" key="1">
    <citation type="submission" date="2018-07" db="EMBL/GenBank/DDBJ databases">
        <title>Genomic Encyclopedia of Type Strains, Phase IV (KMG-IV): sequencing the most valuable type-strain genomes for metagenomic binning, comparative biology and taxonomic classification.</title>
        <authorList>
            <person name="Goeker M."/>
        </authorList>
    </citation>
    <scope>NUCLEOTIDE SEQUENCE [LARGE SCALE GENOMIC DNA]</scope>
    <source>
        <strain evidence="9 10">DSM 27016</strain>
    </source>
</reference>
<dbReference type="Pfam" id="PF00528">
    <property type="entry name" value="BPD_transp_1"/>
    <property type="match status" value="1"/>
</dbReference>
<feature type="transmembrane region" description="Helical" evidence="7">
    <location>
        <begin position="110"/>
        <end position="130"/>
    </location>
</feature>
<proteinExistence type="inferred from homology"/>
<dbReference type="InterPro" id="IPR000515">
    <property type="entry name" value="MetI-like"/>
</dbReference>
<dbReference type="GO" id="GO:0055085">
    <property type="term" value="P:transmembrane transport"/>
    <property type="evidence" value="ECO:0007669"/>
    <property type="project" value="InterPro"/>
</dbReference>
<feature type="transmembrane region" description="Helical" evidence="7">
    <location>
        <begin position="76"/>
        <end position="98"/>
    </location>
</feature>
<dbReference type="AlphaFoldDB" id="A0A369AME6"/>
<evidence type="ECO:0000256" key="7">
    <source>
        <dbReference type="RuleBase" id="RU363032"/>
    </source>
</evidence>
<evidence type="ECO:0000256" key="5">
    <source>
        <dbReference type="ARBA" id="ARBA00022989"/>
    </source>
</evidence>
<evidence type="ECO:0000256" key="1">
    <source>
        <dbReference type="ARBA" id="ARBA00004651"/>
    </source>
</evidence>
<organism evidence="9 10">
    <name type="scientific">Anaerobacterium chartisolvens</name>
    <dbReference type="NCBI Taxonomy" id="1297424"/>
    <lineage>
        <taxon>Bacteria</taxon>
        <taxon>Bacillati</taxon>
        <taxon>Bacillota</taxon>
        <taxon>Clostridia</taxon>
        <taxon>Eubacteriales</taxon>
        <taxon>Oscillospiraceae</taxon>
        <taxon>Anaerobacterium</taxon>
    </lineage>
</organism>
<dbReference type="Proteomes" id="UP000253034">
    <property type="component" value="Unassembled WGS sequence"/>
</dbReference>
<accession>A0A369AME6</accession>
<evidence type="ECO:0000256" key="3">
    <source>
        <dbReference type="ARBA" id="ARBA00022475"/>
    </source>
</evidence>
<dbReference type="PANTHER" id="PTHR30193">
    <property type="entry name" value="ABC TRANSPORTER PERMEASE PROTEIN"/>
    <property type="match status" value="1"/>
</dbReference>
<keyword evidence="4 7" id="KW-0812">Transmembrane</keyword>
<evidence type="ECO:0000313" key="9">
    <source>
        <dbReference type="EMBL" id="RCX09347.1"/>
    </source>
</evidence>
<keyword evidence="10" id="KW-1185">Reference proteome</keyword>
<keyword evidence="2 7" id="KW-0813">Transport</keyword>
<dbReference type="Gene3D" id="1.10.3720.10">
    <property type="entry name" value="MetI-like"/>
    <property type="match status" value="1"/>
</dbReference>
<keyword evidence="9" id="KW-0762">Sugar transport</keyword>
<dbReference type="InterPro" id="IPR035906">
    <property type="entry name" value="MetI-like_sf"/>
</dbReference>
<dbReference type="EMBL" id="QPJT01000036">
    <property type="protein sequence ID" value="RCX09347.1"/>
    <property type="molecule type" value="Genomic_DNA"/>
</dbReference>
<comment type="caution">
    <text evidence="9">The sequence shown here is derived from an EMBL/GenBank/DDBJ whole genome shotgun (WGS) entry which is preliminary data.</text>
</comment>
<protein>
    <submittedName>
        <fullName evidence="9">Multiple sugar transport system permease protein</fullName>
    </submittedName>
</protein>
<feature type="transmembrane region" description="Helical" evidence="7">
    <location>
        <begin position="264"/>
        <end position="284"/>
    </location>
</feature>
<dbReference type="PROSITE" id="PS50928">
    <property type="entry name" value="ABC_TM1"/>
    <property type="match status" value="1"/>
</dbReference>
<dbReference type="InterPro" id="IPR051393">
    <property type="entry name" value="ABC_transporter_permease"/>
</dbReference>